<accession>A0A255EE68</accession>
<reference evidence="2 3" key="1">
    <citation type="submission" date="2017-07" db="EMBL/GenBank/DDBJ databases">
        <title>Draft whole genome sequences of clinical Proprionibacteriaceae strains.</title>
        <authorList>
            <person name="Bernier A.-M."/>
            <person name="Bernard K."/>
            <person name="Domingo M.-C."/>
        </authorList>
    </citation>
    <scope>NUCLEOTIDE SEQUENCE [LARGE SCALE GENOMIC DNA]</scope>
    <source>
        <strain evidence="2 3">NML 150081</strain>
    </source>
</reference>
<dbReference type="InterPro" id="IPR000600">
    <property type="entry name" value="ROK"/>
</dbReference>
<proteinExistence type="inferred from homology"/>
<dbReference type="Gene3D" id="3.30.420.40">
    <property type="match status" value="2"/>
</dbReference>
<keyword evidence="2" id="KW-0418">Kinase</keyword>
<comment type="similarity">
    <text evidence="1">Belongs to the ROK (NagC/XylR) family.</text>
</comment>
<keyword evidence="2" id="KW-0808">Transferase</keyword>
<sequence>MKTVLALDIGGTKTTAALVDLGAGAARVRRHLTGPTPAAAGPDAVLDHAISLAREVRGEESVVALGVASAGVVTAAGTISHATSALPGWAGTDLVGTFAQRLDLPVAALNDVHGHAVGEARYGAGRGAHSILLVAIGTGIGAAHVIGGQPVVGVRGAAGHVGHLPVPEAQDIPCPCGRSGHLEGLASGPGILALAARFGVRDDAGPVTDGVRLAALARERSTAAAEAYRVAGFATGRTIGGALNLLDVERVILTGGVAAVGEPWRGAVLQGIEHEAMDVVSQTEVTTATAGTHAALLGAAAWAVDLIEERGAQ</sequence>
<evidence type="ECO:0000256" key="1">
    <source>
        <dbReference type="ARBA" id="ARBA00006479"/>
    </source>
</evidence>
<protein>
    <submittedName>
        <fullName evidence="2">Glucokinase</fullName>
    </submittedName>
</protein>
<dbReference type="GO" id="GO:0016301">
    <property type="term" value="F:kinase activity"/>
    <property type="evidence" value="ECO:0007669"/>
    <property type="project" value="UniProtKB-KW"/>
</dbReference>
<gene>
    <name evidence="2" type="ORF">CGZ91_11710</name>
</gene>
<name>A0A255EE68_9ACTN</name>
<dbReference type="PANTHER" id="PTHR18964">
    <property type="entry name" value="ROK (REPRESSOR, ORF, KINASE) FAMILY"/>
    <property type="match status" value="1"/>
</dbReference>
<comment type="caution">
    <text evidence="2">The sequence shown here is derived from an EMBL/GenBank/DDBJ whole genome shotgun (WGS) entry which is preliminary data.</text>
</comment>
<dbReference type="EMBL" id="NMVJ01000009">
    <property type="protein sequence ID" value="OYN89540.1"/>
    <property type="molecule type" value="Genomic_DNA"/>
</dbReference>
<dbReference type="PANTHER" id="PTHR18964:SF169">
    <property type="entry name" value="N-ACETYLMANNOSAMINE KINASE"/>
    <property type="match status" value="1"/>
</dbReference>
<evidence type="ECO:0000313" key="2">
    <source>
        <dbReference type="EMBL" id="OYN89540.1"/>
    </source>
</evidence>
<dbReference type="Proteomes" id="UP000216300">
    <property type="component" value="Unassembled WGS sequence"/>
</dbReference>
<dbReference type="InterPro" id="IPR043129">
    <property type="entry name" value="ATPase_NBD"/>
</dbReference>
<dbReference type="SUPFAM" id="SSF53067">
    <property type="entry name" value="Actin-like ATPase domain"/>
    <property type="match status" value="1"/>
</dbReference>
<dbReference type="OrthoDB" id="8772678at2"/>
<organism evidence="2 3">
    <name type="scientific">Parenemella sanctibonifatiensis</name>
    <dbReference type="NCBI Taxonomy" id="2016505"/>
    <lineage>
        <taxon>Bacteria</taxon>
        <taxon>Bacillati</taxon>
        <taxon>Actinomycetota</taxon>
        <taxon>Actinomycetes</taxon>
        <taxon>Propionibacteriales</taxon>
        <taxon>Propionibacteriaceae</taxon>
        <taxon>Parenemella</taxon>
    </lineage>
</organism>
<dbReference type="RefSeq" id="WP_094455372.1">
    <property type="nucleotide sequence ID" value="NZ_NMVJ01000009.1"/>
</dbReference>
<evidence type="ECO:0000313" key="3">
    <source>
        <dbReference type="Proteomes" id="UP000216300"/>
    </source>
</evidence>
<dbReference type="Pfam" id="PF00480">
    <property type="entry name" value="ROK"/>
    <property type="match status" value="1"/>
</dbReference>
<dbReference type="AlphaFoldDB" id="A0A255EE68"/>
<keyword evidence="3" id="KW-1185">Reference proteome</keyword>